<comment type="caution">
    <text evidence="3">The sequence shown here is derived from an EMBL/GenBank/DDBJ whole genome shotgun (WGS) entry which is preliminary data.</text>
</comment>
<dbReference type="Proteomes" id="UP001221150">
    <property type="component" value="Unassembled WGS sequence"/>
</dbReference>
<feature type="chain" id="PRO_5047020078" description="Lipoprotein" evidence="2">
    <location>
        <begin position="25"/>
        <end position="301"/>
    </location>
</feature>
<protein>
    <recommendedName>
        <fullName evidence="5">Lipoprotein</fullName>
    </recommendedName>
</protein>
<evidence type="ECO:0000256" key="1">
    <source>
        <dbReference type="SAM" id="MobiDB-lite"/>
    </source>
</evidence>
<dbReference type="EMBL" id="JARJBB010000011">
    <property type="protein sequence ID" value="MDF3301189.1"/>
    <property type="molecule type" value="Genomic_DNA"/>
</dbReference>
<sequence>MTSTTVRRTTLCLAAVTALTGASACTSGGSSAARDTGGAAHAVPVAALRSAMRSTDRADSARVELTTTFGTMMSMKAGGTLAWGHGLTGSLTLIYTGGTMADTMRRLGSTSMEARYLPDAYYARLGEQFARRTGGRHWLRYGYTDLAGLGGGSGAFLQDQMQNSTPNQSVKLLLASGDVRRLGRETVRGARTTHYGGTVRVADLAARGSHLPADQLARLRKQLTAAGVGSERVDIWVDDHDLLVKQTCAAQMAMGGMSQTAYYSGYGVRTSVARPPAGDTEDFKELLTKKGVLPGGSGTAS</sequence>
<reference evidence="3 4" key="1">
    <citation type="submission" date="2023-03" db="EMBL/GenBank/DDBJ databases">
        <title>Draft genome sequence of Streptomyces sp. K1PA1 isolated from peat swamp forest in Thailand.</title>
        <authorList>
            <person name="Klaysubun C."/>
            <person name="Duangmal K."/>
        </authorList>
    </citation>
    <scope>NUCLEOTIDE SEQUENCE [LARGE SCALE GENOMIC DNA]</scope>
    <source>
        <strain evidence="3 4">K1PA1</strain>
    </source>
</reference>
<name>A0ABT6A975_9ACTN</name>
<feature type="region of interest" description="Disordered" evidence="1">
    <location>
        <begin position="277"/>
        <end position="301"/>
    </location>
</feature>
<accession>A0ABT6A975</accession>
<organism evidence="3 4">
    <name type="scientific">Streptomyces tropicalis</name>
    <dbReference type="NCBI Taxonomy" id="3034234"/>
    <lineage>
        <taxon>Bacteria</taxon>
        <taxon>Bacillati</taxon>
        <taxon>Actinomycetota</taxon>
        <taxon>Actinomycetes</taxon>
        <taxon>Kitasatosporales</taxon>
        <taxon>Streptomycetaceae</taxon>
        <taxon>Streptomyces</taxon>
    </lineage>
</organism>
<evidence type="ECO:0000313" key="4">
    <source>
        <dbReference type="Proteomes" id="UP001221150"/>
    </source>
</evidence>
<keyword evidence="2" id="KW-0732">Signal</keyword>
<dbReference type="RefSeq" id="WP_276110748.1">
    <property type="nucleotide sequence ID" value="NZ_JARJBB010000011.1"/>
</dbReference>
<dbReference type="PROSITE" id="PS51257">
    <property type="entry name" value="PROKAR_LIPOPROTEIN"/>
    <property type="match status" value="1"/>
</dbReference>
<dbReference type="SUPFAM" id="SSF89392">
    <property type="entry name" value="Prokaryotic lipoproteins and lipoprotein localization factors"/>
    <property type="match status" value="1"/>
</dbReference>
<evidence type="ECO:0000256" key="2">
    <source>
        <dbReference type="SAM" id="SignalP"/>
    </source>
</evidence>
<evidence type="ECO:0000313" key="3">
    <source>
        <dbReference type="EMBL" id="MDF3301189.1"/>
    </source>
</evidence>
<feature type="signal peptide" evidence="2">
    <location>
        <begin position="1"/>
        <end position="24"/>
    </location>
</feature>
<keyword evidence="4" id="KW-1185">Reference proteome</keyword>
<evidence type="ECO:0008006" key="5">
    <source>
        <dbReference type="Google" id="ProtNLM"/>
    </source>
</evidence>
<proteinExistence type="predicted"/>
<dbReference type="InterPro" id="IPR029046">
    <property type="entry name" value="LolA/LolB/LppX"/>
</dbReference>
<dbReference type="Gene3D" id="2.50.20.20">
    <property type="match status" value="1"/>
</dbReference>
<gene>
    <name evidence="3" type="ORF">P3H78_21680</name>
</gene>